<accession>A0A928UYH5</accession>
<evidence type="ECO:0000256" key="3">
    <source>
        <dbReference type="ARBA" id="ARBA00022603"/>
    </source>
</evidence>
<dbReference type="PRINTS" id="PR00506">
    <property type="entry name" value="D21N6MTFRASE"/>
</dbReference>
<dbReference type="Pfam" id="PF01555">
    <property type="entry name" value="N6_N4_Mtase"/>
    <property type="match status" value="1"/>
</dbReference>
<keyword evidence="3" id="KW-0489">Methyltransferase</keyword>
<dbReference type="InterPro" id="IPR002052">
    <property type="entry name" value="DNA_methylase_N6_adenine_CS"/>
</dbReference>
<evidence type="ECO:0000256" key="1">
    <source>
        <dbReference type="ARBA" id="ARBA00006594"/>
    </source>
</evidence>
<evidence type="ECO:0000259" key="7">
    <source>
        <dbReference type="Pfam" id="PF01555"/>
    </source>
</evidence>
<comment type="catalytic activity">
    <reaction evidence="6">
        <text>a 2'-deoxyadenosine in DNA + S-adenosyl-L-methionine = an N(6)-methyl-2'-deoxyadenosine in DNA + S-adenosyl-L-homocysteine + H(+)</text>
        <dbReference type="Rhea" id="RHEA:15197"/>
        <dbReference type="Rhea" id="RHEA-COMP:12418"/>
        <dbReference type="Rhea" id="RHEA-COMP:12419"/>
        <dbReference type="ChEBI" id="CHEBI:15378"/>
        <dbReference type="ChEBI" id="CHEBI:57856"/>
        <dbReference type="ChEBI" id="CHEBI:59789"/>
        <dbReference type="ChEBI" id="CHEBI:90615"/>
        <dbReference type="ChEBI" id="CHEBI:90616"/>
        <dbReference type="EC" id="2.1.1.72"/>
    </reaction>
</comment>
<protein>
    <recommendedName>
        <fullName evidence="2">site-specific DNA-methyltransferase (adenine-specific)</fullName>
        <ecNumber evidence="2">2.1.1.72</ecNumber>
    </recommendedName>
</protein>
<dbReference type="RefSeq" id="WP_196936388.1">
    <property type="nucleotide sequence ID" value="NZ_MU158698.1"/>
</dbReference>
<organism evidence="8 9">
    <name type="scientific">Sphingobacterium hungaricum</name>
    <dbReference type="NCBI Taxonomy" id="2082723"/>
    <lineage>
        <taxon>Bacteria</taxon>
        <taxon>Pseudomonadati</taxon>
        <taxon>Bacteroidota</taxon>
        <taxon>Sphingobacteriia</taxon>
        <taxon>Sphingobacteriales</taxon>
        <taxon>Sphingobacteriaceae</taxon>
        <taxon>Sphingobacterium</taxon>
    </lineage>
</organism>
<proteinExistence type="inferred from homology"/>
<reference evidence="8" key="1">
    <citation type="submission" date="2018-02" db="EMBL/GenBank/DDBJ databases">
        <authorList>
            <person name="Vasarhelyi B.M."/>
            <person name="Deshmukh S."/>
            <person name="Balint B."/>
            <person name="Kukolya J."/>
        </authorList>
    </citation>
    <scope>NUCLEOTIDE SEQUENCE</scope>
    <source>
        <strain evidence="8">KB22</strain>
    </source>
</reference>
<dbReference type="AlphaFoldDB" id="A0A928UYH5"/>
<dbReference type="PROSITE" id="PS00092">
    <property type="entry name" value="N6_MTASE"/>
    <property type="match status" value="1"/>
</dbReference>
<name>A0A928UYH5_9SPHI</name>
<keyword evidence="4" id="KW-0808">Transferase</keyword>
<comment type="similarity">
    <text evidence="1">Belongs to the N(4)/N(6)-methyltransferase family.</text>
</comment>
<dbReference type="GO" id="GO:0003677">
    <property type="term" value="F:DNA binding"/>
    <property type="evidence" value="ECO:0007669"/>
    <property type="project" value="InterPro"/>
</dbReference>
<evidence type="ECO:0000256" key="2">
    <source>
        <dbReference type="ARBA" id="ARBA00011900"/>
    </source>
</evidence>
<dbReference type="SUPFAM" id="SSF53335">
    <property type="entry name" value="S-adenosyl-L-methionine-dependent methyltransferases"/>
    <property type="match status" value="1"/>
</dbReference>
<evidence type="ECO:0000256" key="6">
    <source>
        <dbReference type="ARBA" id="ARBA00047942"/>
    </source>
</evidence>
<dbReference type="GO" id="GO:0032259">
    <property type="term" value="P:methylation"/>
    <property type="evidence" value="ECO:0007669"/>
    <property type="project" value="UniProtKB-KW"/>
</dbReference>
<evidence type="ECO:0000256" key="4">
    <source>
        <dbReference type="ARBA" id="ARBA00022679"/>
    </source>
</evidence>
<dbReference type="Gene3D" id="3.40.50.150">
    <property type="entry name" value="Vaccinia Virus protein VP39"/>
    <property type="match status" value="1"/>
</dbReference>
<keyword evidence="9" id="KW-1185">Reference proteome</keyword>
<gene>
    <name evidence="8" type="ORF">C4F49_11780</name>
</gene>
<dbReference type="InterPro" id="IPR002941">
    <property type="entry name" value="DNA_methylase_N4/N6"/>
</dbReference>
<dbReference type="EMBL" id="PRDK01000006">
    <property type="protein sequence ID" value="MBE8714363.1"/>
    <property type="molecule type" value="Genomic_DNA"/>
</dbReference>
<dbReference type="InterPro" id="IPR002295">
    <property type="entry name" value="N4/N6-MTase_EcoPI_Mod-like"/>
</dbReference>
<dbReference type="PIRSF" id="PIRSF015855">
    <property type="entry name" value="TypeIII_Mtase_mKpnI"/>
    <property type="match status" value="1"/>
</dbReference>
<evidence type="ECO:0000313" key="8">
    <source>
        <dbReference type="EMBL" id="MBE8714363.1"/>
    </source>
</evidence>
<dbReference type="GO" id="GO:0008170">
    <property type="term" value="F:N-methyltransferase activity"/>
    <property type="evidence" value="ECO:0007669"/>
    <property type="project" value="InterPro"/>
</dbReference>
<dbReference type="Proteomes" id="UP000616201">
    <property type="component" value="Unassembled WGS sequence"/>
</dbReference>
<evidence type="ECO:0000256" key="5">
    <source>
        <dbReference type="ARBA" id="ARBA00022691"/>
    </source>
</evidence>
<keyword evidence="5" id="KW-0949">S-adenosyl-L-methionine</keyword>
<sequence>MEKINALGSEDIVANNMERLKELFPTIFSEGKLVVEELQALLGDYVEKDKEFYQMTWAGKTQAKKEANKVSTGTLRPNRADSKNWDTTGNIFIEGDNLEVLKLLQKTYSNKIKMIYIDPPYNTGKDFVYKDNYKDNLTNYLELTGQTDEEGKKLSTNTESDGRYHSNWLNMMYPRLKLARNLLTDDGVIFISIGVEELDNLKKICNEVFGEENFIEIFSWVKTSTPPSLAIKSRKTNEYILCYEKLKNKNKYNGELLDGGDQPLLNTGNNIAKLIFPKEKIYFNPKSFPNGYYEKYSSERVKLLNDIYIFNGYPDRDVEMEGEFKWTQEFLDNEISFGTTLIVKSKELSVRFIREGEGFKRPTNFIKDKHISPLLNKIENGIDTNENASSYLTSIMGKSVFSYPKPVNLIKYLINFVCKDDDIVLDFFAGSGTTFEAVLRYKIDSELNLKCICVQLPEDLEINLKFAETNEKVIIQNGIDLLNSISKPKKLTELTKERIRRAGELIKQENEDKENIYKLDIGFRAFKLDSSNIRAWDTAVENFEGQLDAFAEHNGDSIKSDRTEEDVLFEILLKYGLELTLPIQEKQVNNCTIYNIGFGAMYICLNNNINVEVAKAIAEWHTESSDDKPSVIFKDAGFANDADKTNTVQTLRQAGIENVKSI</sequence>
<comment type="caution">
    <text evidence="8">The sequence shown here is derived from an EMBL/GenBank/DDBJ whole genome shotgun (WGS) entry which is preliminary data.</text>
</comment>
<dbReference type="EC" id="2.1.1.72" evidence="2"/>
<dbReference type="GO" id="GO:0009007">
    <property type="term" value="F:site-specific DNA-methyltransferase (adenine-specific) activity"/>
    <property type="evidence" value="ECO:0007669"/>
    <property type="project" value="UniProtKB-EC"/>
</dbReference>
<feature type="domain" description="DNA methylase N-4/N-6" evidence="7">
    <location>
        <begin position="112"/>
        <end position="442"/>
    </location>
</feature>
<evidence type="ECO:0000313" key="9">
    <source>
        <dbReference type="Proteomes" id="UP000616201"/>
    </source>
</evidence>
<dbReference type="InterPro" id="IPR029063">
    <property type="entry name" value="SAM-dependent_MTases_sf"/>
</dbReference>